<evidence type="ECO:0000256" key="5">
    <source>
        <dbReference type="ARBA" id="ARBA00022801"/>
    </source>
</evidence>
<keyword evidence="2 12" id="KW-0645">Protease</keyword>
<keyword evidence="7 12" id="KW-0482">Metalloprotease</keyword>
<feature type="binding site" evidence="12">
    <location>
        <position position="197"/>
    </location>
    <ligand>
        <name>Zn(2+)</name>
        <dbReference type="ChEBI" id="CHEBI:29105"/>
        <note>catalytic</note>
    </ligand>
</feature>
<proteinExistence type="predicted"/>
<keyword evidence="10" id="KW-0325">Glycoprotein</keyword>
<evidence type="ECO:0000259" key="15">
    <source>
        <dbReference type="PROSITE" id="PS51864"/>
    </source>
</evidence>
<evidence type="ECO:0000256" key="13">
    <source>
        <dbReference type="RuleBase" id="RU361183"/>
    </source>
</evidence>
<evidence type="ECO:0000256" key="6">
    <source>
        <dbReference type="ARBA" id="ARBA00022833"/>
    </source>
</evidence>
<accession>A0AAN8XHH1</accession>
<keyword evidence="17" id="KW-1185">Reference proteome</keyword>
<keyword evidence="9 11" id="KW-1015">Disulfide bond</keyword>
<evidence type="ECO:0000256" key="4">
    <source>
        <dbReference type="ARBA" id="ARBA00022729"/>
    </source>
</evidence>
<comment type="caution">
    <text evidence="16">The sequence shown here is derived from an EMBL/GenBank/DDBJ whole genome shotgun (WGS) entry which is preliminary data.</text>
</comment>
<dbReference type="InterPro" id="IPR003582">
    <property type="entry name" value="ShKT_dom"/>
</dbReference>
<feature type="chain" id="PRO_5042666163" description="Metalloendopeptidase" evidence="13">
    <location>
        <begin position="22"/>
        <end position="382"/>
    </location>
</feature>
<dbReference type="InterPro" id="IPR024079">
    <property type="entry name" value="MetalloPept_cat_dom_sf"/>
</dbReference>
<feature type="domain" description="Peptidase M12A" evidence="15">
    <location>
        <begin position="107"/>
        <end position="300"/>
    </location>
</feature>
<evidence type="ECO:0000256" key="12">
    <source>
        <dbReference type="PROSITE-ProRule" id="PRU01211"/>
    </source>
</evidence>
<evidence type="ECO:0000256" key="11">
    <source>
        <dbReference type="PROSITE-ProRule" id="PRU01005"/>
    </source>
</evidence>
<evidence type="ECO:0000256" key="8">
    <source>
        <dbReference type="ARBA" id="ARBA00023145"/>
    </source>
</evidence>
<reference evidence="16 17" key="1">
    <citation type="submission" date="2023-11" db="EMBL/GenBank/DDBJ databases">
        <title>Halocaridina rubra genome assembly.</title>
        <authorList>
            <person name="Smith C."/>
        </authorList>
    </citation>
    <scope>NUCLEOTIDE SEQUENCE [LARGE SCALE GENOMIC DNA]</scope>
    <source>
        <strain evidence="16">EP-1</strain>
        <tissue evidence="16">Whole</tissue>
    </source>
</reference>
<comment type="caution">
    <text evidence="11">Lacks conserved residue(s) required for the propagation of feature annotation.</text>
</comment>
<dbReference type="PRINTS" id="PR00480">
    <property type="entry name" value="ASTACIN"/>
</dbReference>
<gene>
    <name evidence="16" type="primary">MEP1B_6</name>
    <name evidence="16" type="ORF">SK128_027825</name>
</gene>
<dbReference type="PANTHER" id="PTHR10127:SF780">
    <property type="entry name" value="METALLOENDOPEPTIDASE"/>
    <property type="match status" value="1"/>
</dbReference>
<keyword evidence="8" id="KW-0865">Zymogen</keyword>
<dbReference type="InterPro" id="IPR001506">
    <property type="entry name" value="Peptidase_M12A"/>
</dbReference>
<feature type="domain" description="ShKT" evidence="14">
    <location>
        <begin position="309"/>
        <end position="343"/>
    </location>
</feature>
<evidence type="ECO:0000256" key="2">
    <source>
        <dbReference type="ARBA" id="ARBA00022670"/>
    </source>
</evidence>
<keyword evidence="4 13" id="KW-0732">Signal</keyword>
<dbReference type="AlphaFoldDB" id="A0AAN8XHH1"/>
<feature type="active site" evidence="12">
    <location>
        <position position="198"/>
    </location>
</feature>
<dbReference type="SMART" id="SM00235">
    <property type="entry name" value="ZnMc"/>
    <property type="match status" value="1"/>
</dbReference>
<dbReference type="PROSITE" id="PS51864">
    <property type="entry name" value="ASTACIN"/>
    <property type="match status" value="1"/>
</dbReference>
<dbReference type="FunFam" id="3.40.390.10:FF:000015">
    <property type="entry name" value="Meprin A subunit"/>
    <property type="match status" value="1"/>
</dbReference>
<dbReference type="PANTHER" id="PTHR10127">
    <property type="entry name" value="DISCOIDIN, CUB, EGF, LAMININ , AND ZINC METALLOPROTEASE DOMAIN CONTAINING"/>
    <property type="match status" value="1"/>
</dbReference>
<comment type="function">
    <text evidence="1">Metalloprotease.</text>
</comment>
<feature type="disulfide bond" evidence="11">
    <location>
        <begin position="309"/>
        <end position="343"/>
    </location>
</feature>
<dbReference type="InterPro" id="IPR034035">
    <property type="entry name" value="Astacin-like_dom"/>
</dbReference>
<feature type="domain" description="ShKT" evidence="14">
    <location>
        <begin position="348"/>
        <end position="382"/>
    </location>
</feature>
<protein>
    <recommendedName>
        <fullName evidence="13">Metalloendopeptidase</fullName>
        <ecNumber evidence="13">3.4.24.-</ecNumber>
    </recommendedName>
</protein>
<dbReference type="EMBL" id="JAXCGZ010005951">
    <property type="protein sequence ID" value="KAK7080398.1"/>
    <property type="molecule type" value="Genomic_DNA"/>
</dbReference>
<dbReference type="Proteomes" id="UP001381693">
    <property type="component" value="Unassembled WGS sequence"/>
</dbReference>
<dbReference type="PROSITE" id="PS51670">
    <property type="entry name" value="SHKT"/>
    <property type="match status" value="2"/>
</dbReference>
<dbReference type="Pfam" id="PF01549">
    <property type="entry name" value="ShK"/>
    <property type="match status" value="2"/>
</dbReference>
<organism evidence="16 17">
    <name type="scientific">Halocaridina rubra</name>
    <name type="common">Hawaiian red shrimp</name>
    <dbReference type="NCBI Taxonomy" id="373956"/>
    <lineage>
        <taxon>Eukaryota</taxon>
        <taxon>Metazoa</taxon>
        <taxon>Ecdysozoa</taxon>
        <taxon>Arthropoda</taxon>
        <taxon>Crustacea</taxon>
        <taxon>Multicrustacea</taxon>
        <taxon>Malacostraca</taxon>
        <taxon>Eumalacostraca</taxon>
        <taxon>Eucarida</taxon>
        <taxon>Decapoda</taxon>
        <taxon>Pleocyemata</taxon>
        <taxon>Caridea</taxon>
        <taxon>Atyoidea</taxon>
        <taxon>Atyidae</taxon>
        <taxon>Halocaridina</taxon>
    </lineage>
</organism>
<feature type="disulfide bond" evidence="11">
    <location>
        <begin position="348"/>
        <end position="382"/>
    </location>
</feature>
<sequence length="382" mass="42915">MKIPPRLCIFLLIGLVHKSFSIDNQKSISKGGLPDVIIGDPNETENDILGPPISHEEFRGSLNLTINHLDLKMDPITTSNYFQGDIILPSEDHLLQILEGDPQGQLSAIRNPDMTWPEGVIPYVISSSFNNNERSVIARAMSEYHQRTCIRFVPRRSHSDYIHILRGQGCSSAVGRTRGVQVVSLGFGCVHFGVILHELMHAAGFWHEQSRYDRDDHVIIYWNNILSGLEYNFEKKSSSVTTDLGLPYDYSSIMHYGPYAFTKRYGSATIAPRRSGVTIGQRNGFSESDVEGLNLLYKCSGVEPKPENCEDEHRFCSDWASRGYCTLNPGYMLVNCKKSCDNCGGSRCSDRNNLCNAWARNGECSRNPGYMHTNCQKACERC</sequence>
<evidence type="ECO:0000256" key="10">
    <source>
        <dbReference type="ARBA" id="ARBA00023180"/>
    </source>
</evidence>
<dbReference type="GO" id="GO:0008270">
    <property type="term" value="F:zinc ion binding"/>
    <property type="evidence" value="ECO:0007669"/>
    <property type="project" value="UniProtKB-UniRule"/>
</dbReference>
<keyword evidence="3 12" id="KW-0479">Metal-binding</keyword>
<dbReference type="GO" id="GO:0004222">
    <property type="term" value="F:metalloendopeptidase activity"/>
    <property type="evidence" value="ECO:0007669"/>
    <property type="project" value="UniProtKB-UniRule"/>
</dbReference>
<dbReference type="Gene3D" id="3.40.390.10">
    <property type="entry name" value="Collagenase (Catalytic Domain)"/>
    <property type="match status" value="1"/>
</dbReference>
<feature type="signal peptide" evidence="13">
    <location>
        <begin position="1"/>
        <end position="21"/>
    </location>
</feature>
<name>A0AAN8XHH1_HALRR</name>
<feature type="binding site" evidence="12">
    <location>
        <position position="207"/>
    </location>
    <ligand>
        <name>Zn(2+)</name>
        <dbReference type="ChEBI" id="CHEBI:29105"/>
        <note>catalytic</note>
    </ligand>
</feature>
<dbReference type="SUPFAM" id="SSF55486">
    <property type="entry name" value="Metalloproteases ('zincins'), catalytic domain"/>
    <property type="match status" value="1"/>
</dbReference>
<keyword evidence="6 12" id="KW-0862">Zinc</keyword>
<evidence type="ECO:0000256" key="1">
    <source>
        <dbReference type="ARBA" id="ARBA00002657"/>
    </source>
</evidence>
<dbReference type="EC" id="3.4.24.-" evidence="13"/>
<keyword evidence="5 12" id="KW-0378">Hydrolase</keyword>
<dbReference type="GO" id="GO:0006508">
    <property type="term" value="P:proteolysis"/>
    <property type="evidence" value="ECO:0007669"/>
    <property type="project" value="UniProtKB-KW"/>
</dbReference>
<dbReference type="SMART" id="SM00254">
    <property type="entry name" value="ShKT"/>
    <property type="match status" value="2"/>
</dbReference>
<evidence type="ECO:0000259" key="14">
    <source>
        <dbReference type="PROSITE" id="PS51670"/>
    </source>
</evidence>
<evidence type="ECO:0000256" key="9">
    <source>
        <dbReference type="ARBA" id="ARBA00023157"/>
    </source>
</evidence>
<evidence type="ECO:0000256" key="7">
    <source>
        <dbReference type="ARBA" id="ARBA00023049"/>
    </source>
</evidence>
<comment type="cofactor">
    <cofactor evidence="12 13">
        <name>Zn(2+)</name>
        <dbReference type="ChEBI" id="CHEBI:29105"/>
    </cofactor>
    <text evidence="12 13">Binds 1 zinc ion per subunit.</text>
</comment>
<evidence type="ECO:0000313" key="16">
    <source>
        <dbReference type="EMBL" id="KAK7080398.1"/>
    </source>
</evidence>
<feature type="binding site" evidence="12">
    <location>
        <position position="201"/>
    </location>
    <ligand>
        <name>Zn(2+)</name>
        <dbReference type="ChEBI" id="CHEBI:29105"/>
        <note>catalytic</note>
    </ligand>
</feature>
<dbReference type="CDD" id="cd04280">
    <property type="entry name" value="ZnMc_astacin_like"/>
    <property type="match status" value="1"/>
</dbReference>
<dbReference type="InterPro" id="IPR006026">
    <property type="entry name" value="Peptidase_Metallo"/>
</dbReference>
<dbReference type="Pfam" id="PF01400">
    <property type="entry name" value="Astacin"/>
    <property type="match status" value="1"/>
</dbReference>
<evidence type="ECO:0000313" key="17">
    <source>
        <dbReference type="Proteomes" id="UP001381693"/>
    </source>
</evidence>
<evidence type="ECO:0000256" key="3">
    <source>
        <dbReference type="ARBA" id="ARBA00022723"/>
    </source>
</evidence>